<feature type="region of interest" description="Disordered" evidence="1">
    <location>
        <begin position="79"/>
        <end position="114"/>
    </location>
</feature>
<sequence>MPKYQLELQKQFPYGFARSEISKFRPVWQRTCIAVACWPGLHTLRRRPPVNPTAAAPVILYSAQRACLDADDGHGQRTLDWDHKYHSTPTPSRNSGAFNFKSKMKRKPRTIFEG</sequence>
<evidence type="ECO:0000313" key="2">
    <source>
        <dbReference type="EMBL" id="CAD6992388.1"/>
    </source>
</evidence>
<protein>
    <submittedName>
        <fullName evidence="2">(Mediterranean fruit fly) hypothetical protein</fullName>
    </submittedName>
</protein>
<dbReference type="EMBL" id="CAJHJT010000001">
    <property type="protein sequence ID" value="CAD6992388.1"/>
    <property type="molecule type" value="Genomic_DNA"/>
</dbReference>
<evidence type="ECO:0000256" key="1">
    <source>
        <dbReference type="SAM" id="MobiDB-lite"/>
    </source>
</evidence>
<reference evidence="2" key="1">
    <citation type="submission" date="2020-11" db="EMBL/GenBank/DDBJ databases">
        <authorList>
            <person name="Whitehead M."/>
        </authorList>
    </citation>
    <scope>NUCLEOTIDE SEQUENCE</scope>
    <source>
        <strain evidence="2">EGII</strain>
    </source>
</reference>
<dbReference type="Proteomes" id="UP000606786">
    <property type="component" value="Unassembled WGS sequence"/>
</dbReference>
<organism evidence="2 3">
    <name type="scientific">Ceratitis capitata</name>
    <name type="common">Mediterranean fruit fly</name>
    <name type="synonym">Tephritis capitata</name>
    <dbReference type="NCBI Taxonomy" id="7213"/>
    <lineage>
        <taxon>Eukaryota</taxon>
        <taxon>Metazoa</taxon>
        <taxon>Ecdysozoa</taxon>
        <taxon>Arthropoda</taxon>
        <taxon>Hexapoda</taxon>
        <taxon>Insecta</taxon>
        <taxon>Pterygota</taxon>
        <taxon>Neoptera</taxon>
        <taxon>Endopterygota</taxon>
        <taxon>Diptera</taxon>
        <taxon>Brachycera</taxon>
        <taxon>Muscomorpha</taxon>
        <taxon>Tephritoidea</taxon>
        <taxon>Tephritidae</taxon>
        <taxon>Ceratitis</taxon>
        <taxon>Ceratitis</taxon>
    </lineage>
</organism>
<evidence type="ECO:0000313" key="3">
    <source>
        <dbReference type="Proteomes" id="UP000606786"/>
    </source>
</evidence>
<comment type="caution">
    <text evidence="2">The sequence shown here is derived from an EMBL/GenBank/DDBJ whole genome shotgun (WGS) entry which is preliminary data.</text>
</comment>
<gene>
    <name evidence="2" type="ORF">CCAP1982_LOCUS1252</name>
</gene>
<proteinExistence type="predicted"/>
<keyword evidence="3" id="KW-1185">Reference proteome</keyword>
<feature type="compositionally biased region" description="Basic residues" evidence="1">
    <location>
        <begin position="102"/>
        <end position="114"/>
    </location>
</feature>
<name>A0A811U1Z3_CERCA</name>
<feature type="compositionally biased region" description="Polar residues" evidence="1">
    <location>
        <begin position="87"/>
        <end position="97"/>
    </location>
</feature>
<dbReference type="AlphaFoldDB" id="A0A811U1Z3"/>
<accession>A0A811U1Z3</accession>